<dbReference type="Gene3D" id="3.10.420.10">
    <property type="entry name" value="SecB-like"/>
    <property type="match status" value="1"/>
</dbReference>
<proteinExistence type="predicted"/>
<evidence type="ECO:0000313" key="1">
    <source>
        <dbReference type="EMBL" id="HGQ76521.1"/>
    </source>
</evidence>
<accession>A0A7C4VXX8</accession>
<evidence type="ECO:0008006" key="3">
    <source>
        <dbReference type="Google" id="ProtNLM"/>
    </source>
</evidence>
<gene>
    <name evidence="2" type="ORF">ENT72_08590</name>
    <name evidence="1" type="ORF">ENU12_01030</name>
</gene>
<comment type="caution">
    <text evidence="2">The sequence shown here is derived from an EMBL/GenBank/DDBJ whole genome shotgun (WGS) entry which is preliminary data.</text>
</comment>
<sequence length="119" mass="13724">MTLKATRIGRRRRKIAYKINVVPSLEIQETEEKNYFGRVKLQIDIKGKVRNKIVRKVSVLIVEEFKGEEVDEKNFENLCKINGVANLLLIARAFIASVTSQITYPPIVLPLIDLKSWQK</sequence>
<organism evidence="2">
    <name type="scientific">Fervidobacterium pennivorans</name>
    <dbReference type="NCBI Taxonomy" id="93466"/>
    <lineage>
        <taxon>Bacteria</taxon>
        <taxon>Thermotogati</taxon>
        <taxon>Thermotogota</taxon>
        <taxon>Thermotogae</taxon>
        <taxon>Thermotogales</taxon>
        <taxon>Fervidobacteriaceae</taxon>
        <taxon>Fervidobacterium</taxon>
    </lineage>
</organism>
<dbReference type="AlphaFoldDB" id="A0A7C4VXX8"/>
<dbReference type="EMBL" id="DTBH01000027">
    <property type="protein sequence ID" value="HGQ76521.1"/>
    <property type="molecule type" value="Genomic_DNA"/>
</dbReference>
<dbReference type="SUPFAM" id="SSF54611">
    <property type="entry name" value="SecB-like"/>
    <property type="match status" value="1"/>
</dbReference>
<name>A0A7C4VXX8_FERPE</name>
<dbReference type="EMBL" id="DSZT01000280">
    <property type="protein sequence ID" value="HGU42946.1"/>
    <property type="molecule type" value="Genomic_DNA"/>
</dbReference>
<dbReference type="InterPro" id="IPR035958">
    <property type="entry name" value="SecB-like_sf"/>
</dbReference>
<protein>
    <recommendedName>
        <fullName evidence="3">Preprotein translocase subunit SecB</fullName>
    </recommendedName>
</protein>
<reference evidence="2" key="1">
    <citation type="journal article" date="2020" name="mSystems">
        <title>Genome- and Community-Level Interaction Insights into Carbon Utilization and Element Cycling Functions of Hydrothermarchaeota in Hydrothermal Sediment.</title>
        <authorList>
            <person name="Zhou Z."/>
            <person name="Liu Y."/>
            <person name="Xu W."/>
            <person name="Pan J."/>
            <person name="Luo Z.H."/>
            <person name="Li M."/>
        </authorList>
    </citation>
    <scope>NUCLEOTIDE SEQUENCE [LARGE SCALE GENOMIC DNA]</scope>
    <source>
        <strain evidence="2">SpSt-604</strain>
        <strain evidence="1">SpSt-640</strain>
    </source>
</reference>
<evidence type="ECO:0000313" key="2">
    <source>
        <dbReference type="EMBL" id="HGU42946.1"/>
    </source>
</evidence>